<gene>
    <name evidence="2" type="ORF">MNBD_GAMMA21-2512</name>
</gene>
<proteinExistence type="predicted"/>
<reference evidence="2" key="1">
    <citation type="submission" date="2018-06" db="EMBL/GenBank/DDBJ databases">
        <authorList>
            <person name="Zhirakovskaya E."/>
        </authorList>
    </citation>
    <scope>NUCLEOTIDE SEQUENCE</scope>
</reference>
<dbReference type="EMBL" id="UOFR01000049">
    <property type="protein sequence ID" value="VAW97424.1"/>
    <property type="molecule type" value="Genomic_DNA"/>
</dbReference>
<evidence type="ECO:0000259" key="1">
    <source>
        <dbReference type="Pfam" id="PF08818"/>
    </source>
</evidence>
<dbReference type="Pfam" id="PF08818">
    <property type="entry name" value="DUF1801"/>
    <property type="match status" value="1"/>
</dbReference>
<protein>
    <recommendedName>
        <fullName evidence="1">YdhG-like domain-containing protein</fullName>
    </recommendedName>
</protein>
<sequence length="121" mass="13578">MQSSNEKVNEFLADIKSTLPDSAEIVEKIRTFFIKENYKTQEDIKYGGIVFNVSGKLIGGIYLYKEHISIEFSNGANFSDPNGFLEGKGKLRRHLKITKNNDIKSKNISAYIKQATGAKGK</sequence>
<name>A0A3B1ATV4_9ZZZZ</name>
<dbReference type="InterPro" id="IPR014922">
    <property type="entry name" value="YdhG-like"/>
</dbReference>
<dbReference type="AlphaFoldDB" id="A0A3B1ATV4"/>
<organism evidence="2">
    <name type="scientific">hydrothermal vent metagenome</name>
    <dbReference type="NCBI Taxonomy" id="652676"/>
    <lineage>
        <taxon>unclassified sequences</taxon>
        <taxon>metagenomes</taxon>
        <taxon>ecological metagenomes</taxon>
    </lineage>
</organism>
<feature type="domain" description="YdhG-like" evidence="1">
    <location>
        <begin position="24"/>
        <end position="115"/>
    </location>
</feature>
<evidence type="ECO:0000313" key="2">
    <source>
        <dbReference type="EMBL" id="VAW97424.1"/>
    </source>
</evidence>
<dbReference type="Gene3D" id="3.90.1150.200">
    <property type="match status" value="1"/>
</dbReference>
<dbReference type="SUPFAM" id="SSF159888">
    <property type="entry name" value="YdhG-like"/>
    <property type="match status" value="1"/>
</dbReference>
<accession>A0A3B1ATV4</accession>